<evidence type="ECO:0000256" key="2">
    <source>
        <dbReference type="ARBA" id="ARBA00022448"/>
    </source>
</evidence>
<dbReference type="RefSeq" id="WP_177236391.1">
    <property type="nucleotide sequence ID" value="NZ_FOQH01000015.1"/>
</dbReference>
<dbReference type="PANTHER" id="PTHR35011">
    <property type="entry name" value="2,3-DIKETO-L-GULONATE TRAP TRANSPORTER SMALL PERMEASE PROTEIN YIAM"/>
    <property type="match status" value="1"/>
</dbReference>
<dbReference type="GO" id="GO:0022857">
    <property type="term" value="F:transmembrane transporter activity"/>
    <property type="evidence" value="ECO:0007669"/>
    <property type="project" value="UniProtKB-UniRule"/>
</dbReference>
<evidence type="ECO:0000256" key="8">
    <source>
        <dbReference type="ARBA" id="ARBA00038436"/>
    </source>
</evidence>
<dbReference type="AlphaFoldDB" id="A0A1I3P3W8"/>
<evidence type="ECO:0000256" key="3">
    <source>
        <dbReference type="ARBA" id="ARBA00022475"/>
    </source>
</evidence>
<dbReference type="GO" id="GO:0015740">
    <property type="term" value="P:C4-dicarboxylate transport"/>
    <property type="evidence" value="ECO:0007669"/>
    <property type="project" value="TreeGrafter"/>
</dbReference>
<keyword evidence="5 9" id="KW-0812">Transmembrane</keyword>
<dbReference type="InterPro" id="IPR055348">
    <property type="entry name" value="DctQ"/>
</dbReference>
<keyword evidence="6 9" id="KW-1133">Transmembrane helix</keyword>
<feature type="transmembrane region" description="Helical" evidence="9">
    <location>
        <begin position="54"/>
        <end position="71"/>
    </location>
</feature>
<feature type="transmembrane region" description="Helical" evidence="9">
    <location>
        <begin position="12"/>
        <end position="34"/>
    </location>
</feature>
<dbReference type="Proteomes" id="UP000199377">
    <property type="component" value="Unassembled WGS sequence"/>
</dbReference>
<feature type="transmembrane region" description="Helical" evidence="9">
    <location>
        <begin position="141"/>
        <end position="161"/>
    </location>
</feature>
<dbReference type="GO" id="GO:0005886">
    <property type="term" value="C:plasma membrane"/>
    <property type="evidence" value="ECO:0007669"/>
    <property type="project" value="UniProtKB-SubCell"/>
</dbReference>
<comment type="subunit">
    <text evidence="9">The complex comprises the extracytoplasmic solute receptor protein and the two transmembrane proteins.</text>
</comment>
<sequence length="179" mass="19954">MTSLLDLLDRTGLWLSRIGAAGTVFALVAMMLHICADTLARWLFHSPFTGTLEIVENYYMTSVVFLALALVQRAREHIKVEIFAKFFPRGMLRATDLLASGLTAVFCTAFAVAAIQETIGQTEKGSFRDVIFFDMPIWPSYWIMAFGGVLIAFATITSFLADILRPQGDDHHENPEAFL</sequence>
<accession>A0A1I3P3W8</accession>
<evidence type="ECO:0000256" key="1">
    <source>
        <dbReference type="ARBA" id="ARBA00004429"/>
    </source>
</evidence>
<organism evidence="11 12">
    <name type="scientific">Albimonas pacifica</name>
    <dbReference type="NCBI Taxonomy" id="1114924"/>
    <lineage>
        <taxon>Bacteria</taxon>
        <taxon>Pseudomonadati</taxon>
        <taxon>Pseudomonadota</taxon>
        <taxon>Alphaproteobacteria</taxon>
        <taxon>Rhodobacterales</taxon>
        <taxon>Paracoccaceae</taxon>
        <taxon>Albimonas</taxon>
    </lineage>
</organism>
<comment type="function">
    <text evidence="9">Part of the tripartite ATP-independent periplasmic (TRAP) transport system.</text>
</comment>
<dbReference type="PANTHER" id="PTHR35011:SF2">
    <property type="entry name" value="2,3-DIKETO-L-GULONATE TRAP TRANSPORTER SMALL PERMEASE PROTEIN YIAM"/>
    <property type="match status" value="1"/>
</dbReference>
<comment type="similarity">
    <text evidence="8 9">Belongs to the TRAP transporter small permease family.</text>
</comment>
<name>A0A1I3P3W8_9RHOB</name>
<evidence type="ECO:0000256" key="6">
    <source>
        <dbReference type="ARBA" id="ARBA00022989"/>
    </source>
</evidence>
<dbReference type="Pfam" id="PF04290">
    <property type="entry name" value="DctQ"/>
    <property type="match status" value="1"/>
</dbReference>
<proteinExistence type="inferred from homology"/>
<dbReference type="EMBL" id="FOQH01000015">
    <property type="protein sequence ID" value="SFJ16037.1"/>
    <property type="molecule type" value="Genomic_DNA"/>
</dbReference>
<dbReference type="InterPro" id="IPR007387">
    <property type="entry name" value="TRAP_DctQ"/>
</dbReference>
<keyword evidence="7 9" id="KW-0472">Membrane</keyword>
<evidence type="ECO:0000256" key="4">
    <source>
        <dbReference type="ARBA" id="ARBA00022519"/>
    </source>
</evidence>
<keyword evidence="4 9" id="KW-0997">Cell inner membrane</keyword>
<evidence type="ECO:0000256" key="5">
    <source>
        <dbReference type="ARBA" id="ARBA00022692"/>
    </source>
</evidence>
<comment type="subcellular location">
    <subcellularLocation>
        <location evidence="1 9">Cell inner membrane</location>
        <topology evidence="1 9">Multi-pass membrane protein</topology>
    </subcellularLocation>
</comment>
<evidence type="ECO:0000256" key="9">
    <source>
        <dbReference type="RuleBase" id="RU369079"/>
    </source>
</evidence>
<evidence type="ECO:0000259" key="10">
    <source>
        <dbReference type="Pfam" id="PF04290"/>
    </source>
</evidence>
<gene>
    <name evidence="11" type="ORF">SAMN05216258_11548</name>
</gene>
<evidence type="ECO:0000256" key="7">
    <source>
        <dbReference type="ARBA" id="ARBA00023136"/>
    </source>
</evidence>
<evidence type="ECO:0000313" key="11">
    <source>
        <dbReference type="EMBL" id="SFJ16037.1"/>
    </source>
</evidence>
<evidence type="ECO:0000313" key="12">
    <source>
        <dbReference type="Proteomes" id="UP000199377"/>
    </source>
</evidence>
<keyword evidence="12" id="KW-1185">Reference proteome</keyword>
<reference evidence="11 12" key="1">
    <citation type="submission" date="2016-10" db="EMBL/GenBank/DDBJ databases">
        <authorList>
            <person name="de Groot N.N."/>
        </authorList>
    </citation>
    <scope>NUCLEOTIDE SEQUENCE [LARGE SCALE GENOMIC DNA]</scope>
    <source>
        <strain evidence="11 12">CGMCC 1.11030</strain>
    </source>
</reference>
<feature type="transmembrane region" description="Helical" evidence="9">
    <location>
        <begin position="92"/>
        <end position="115"/>
    </location>
</feature>
<feature type="domain" description="Tripartite ATP-independent periplasmic transporters DctQ component" evidence="10">
    <location>
        <begin position="30"/>
        <end position="163"/>
    </location>
</feature>
<keyword evidence="3" id="KW-1003">Cell membrane</keyword>
<keyword evidence="2 9" id="KW-0813">Transport</keyword>
<protein>
    <recommendedName>
        <fullName evidence="9">TRAP transporter small permease protein</fullName>
    </recommendedName>
</protein>
<dbReference type="STRING" id="1114924.SAMN05216258_11548"/>